<dbReference type="PANTHER" id="PTHR32196:SF72">
    <property type="entry name" value="RIBOSE IMPORT PERMEASE PROTEIN RBSC"/>
    <property type="match status" value="1"/>
</dbReference>
<sequence length="92" mass="9567">MTQPVSPPRDGTDKVPPAGGTPARRAVLFRADVRTLSLLGVLAVLVLIGGITKPDEFLDTRNLQLVLTQASVIGVVTVGMTFVIVSGGIDLS</sequence>
<proteinExistence type="predicted"/>
<gene>
    <name evidence="3" type="ORF">FHS37_006117</name>
</gene>
<dbReference type="Proteomes" id="UP000579523">
    <property type="component" value="Unassembled WGS sequence"/>
</dbReference>
<organism evidence="3 4">
    <name type="scientific">Streptomyces griseomycini</name>
    <dbReference type="NCBI Taxonomy" id="66895"/>
    <lineage>
        <taxon>Bacteria</taxon>
        <taxon>Bacillati</taxon>
        <taxon>Actinomycetota</taxon>
        <taxon>Actinomycetes</taxon>
        <taxon>Kitasatosporales</taxon>
        <taxon>Streptomycetaceae</taxon>
        <taxon>Streptomyces</taxon>
    </lineage>
</organism>
<keyword evidence="2" id="KW-1133">Transmembrane helix</keyword>
<accession>A0A7W7V9K7</accession>
<reference evidence="3 4" key="1">
    <citation type="submission" date="2020-08" db="EMBL/GenBank/DDBJ databases">
        <title>Genomic Encyclopedia of Type Strains, Phase III (KMG-III): the genomes of soil and plant-associated and newly described type strains.</title>
        <authorList>
            <person name="Whitman W."/>
        </authorList>
    </citation>
    <scope>NUCLEOTIDE SEQUENCE [LARGE SCALE GENOMIC DNA]</scope>
    <source>
        <strain evidence="3 4">CECT 3273</strain>
    </source>
</reference>
<evidence type="ECO:0000256" key="1">
    <source>
        <dbReference type="SAM" id="MobiDB-lite"/>
    </source>
</evidence>
<feature type="transmembrane region" description="Helical" evidence="2">
    <location>
        <begin position="33"/>
        <end position="51"/>
    </location>
</feature>
<name>A0A7W7V9K7_9ACTN</name>
<keyword evidence="4" id="KW-1185">Reference proteome</keyword>
<evidence type="ECO:0000313" key="3">
    <source>
        <dbReference type="EMBL" id="MBB4902025.1"/>
    </source>
</evidence>
<dbReference type="EMBL" id="JACHJI010000014">
    <property type="protein sequence ID" value="MBB4902025.1"/>
    <property type="molecule type" value="Genomic_DNA"/>
</dbReference>
<feature type="region of interest" description="Disordered" evidence="1">
    <location>
        <begin position="1"/>
        <end position="21"/>
    </location>
</feature>
<evidence type="ECO:0000313" key="4">
    <source>
        <dbReference type="Proteomes" id="UP000579523"/>
    </source>
</evidence>
<keyword evidence="2" id="KW-0812">Transmembrane</keyword>
<feature type="transmembrane region" description="Helical" evidence="2">
    <location>
        <begin position="63"/>
        <end position="85"/>
    </location>
</feature>
<dbReference type="PANTHER" id="PTHR32196">
    <property type="entry name" value="ABC TRANSPORTER PERMEASE PROTEIN YPHD-RELATED-RELATED"/>
    <property type="match status" value="1"/>
</dbReference>
<protein>
    <submittedName>
        <fullName evidence="3">Ribose/xylose/arabinose/galactoside ABC-type transport system permease subunit</fullName>
    </submittedName>
</protein>
<keyword evidence="2" id="KW-0472">Membrane</keyword>
<dbReference type="AlphaFoldDB" id="A0A7W7V9K7"/>
<comment type="caution">
    <text evidence="3">The sequence shown here is derived from an EMBL/GenBank/DDBJ whole genome shotgun (WGS) entry which is preliminary data.</text>
</comment>
<dbReference type="GO" id="GO:0005886">
    <property type="term" value="C:plasma membrane"/>
    <property type="evidence" value="ECO:0007669"/>
    <property type="project" value="TreeGrafter"/>
</dbReference>
<evidence type="ECO:0000256" key="2">
    <source>
        <dbReference type="SAM" id="Phobius"/>
    </source>
</evidence>
<feature type="non-terminal residue" evidence="3">
    <location>
        <position position="92"/>
    </location>
</feature>